<protein>
    <recommendedName>
        <fullName evidence="5">SsuA/THI5-like domain-containing protein</fullName>
    </recommendedName>
</protein>
<dbReference type="Proteomes" id="UP000789595">
    <property type="component" value="Unassembled WGS sequence"/>
</dbReference>
<organism evidence="6 7">
    <name type="scientific">Pelagomonas calceolata</name>
    <dbReference type="NCBI Taxonomy" id="35677"/>
    <lineage>
        <taxon>Eukaryota</taxon>
        <taxon>Sar</taxon>
        <taxon>Stramenopiles</taxon>
        <taxon>Ochrophyta</taxon>
        <taxon>Pelagophyceae</taxon>
        <taxon>Pelagomonadales</taxon>
        <taxon>Pelagomonadaceae</taxon>
        <taxon>Pelagomonas</taxon>
    </lineage>
</organism>
<evidence type="ECO:0000313" key="6">
    <source>
        <dbReference type="EMBL" id="CAH0374613.1"/>
    </source>
</evidence>
<dbReference type="OrthoDB" id="6133115at2759"/>
<feature type="signal peptide" evidence="4">
    <location>
        <begin position="1"/>
        <end position="20"/>
    </location>
</feature>
<comment type="subcellular location">
    <subcellularLocation>
        <location evidence="1">Periplasm</location>
    </subcellularLocation>
</comment>
<sequence length="180" mass="18987">MSARGVWPAALLLLAAAATAREVVRLGYFTEAQPFEVACARGWFEGELDIEVVCLPQSAGVGAVSKIDDGDLEISLLGSTPAAAAIARGVRLRNFYVAHLKGESQALLVRPGIVSPADLQGMKIGTPFGSTAHFYSTYIPVVSGVEFQDADAKTPAGQLAAADVRVLEPPRRQCIIVSYS</sequence>
<name>A0A8J2SQ49_9STRA</name>
<evidence type="ECO:0000256" key="1">
    <source>
        <dbReference type="ARBA" id="ARBA00004418"/>
    </source>
</evidence>
<evidence type="ECO:0000256" key="3">
    <source>
        <dbReference type="ARBA" id="ARBA00022729"/>
    </source>
</evidence>
<comment type="similarity">
    <text evidence="2">Belongs to the bacterial solute-binding protein SsuA/TauA family.</text>
</comment>
<dbReference type="AlphaFoldDB" id="A0A8J2SQ49"/>
<dbReference type="InterPro" id="IPR015168">
    <property type="entry name" value="SsuA/THI5"/>
</dbReference>
<dbReference type="GO" id="GO:0042918">
    <property type="term" value="P:alkanesulfonate transmembrane transport"/>
    <property type="evidence" value="ECO:0007669"/>
    <property type="project" value="TreeGrafter"/>
</dbReference>
<dbReference type="SUPFAM" id="SSF53850">
    <property type="entry name" value="Periplasmic binding protein-like II"/>
    <property type="match status" value="1"/>
</dbReference>
<reference evidence="6" key="1">
    <citation type="submission" date="2021-11" db="EMBL/GenBank/DDBJ databases">
        <authorList>
            <consortium name="Genoscope - CEA"/>
            <person name="William W."/>
        </authorList>
    </citation>
    <scope>NUCLEOTIDE SEQUENCE</scope>
</reference>
<gene>
    <name evidence="6" type="ORF">PECAL_4P19100</name>
</gene>
<feature type="domain" description="SsuA/THI5-like" evidence="5">
    <location>
        <begin position="33"/>
        <end position="129"/>
    </location>
</feature>
<dbReference type="Pfam" id="PF09084">
    <property type="entry name" value="NMT1"/>
    <property type="match status" value="1"/>
</dbReference>
<dbReference type="PANTHER" id="PTHR30024:SF47">
    <property type="entry name" value="TAURINE-BINDING PERIPLASMIC PROTEIN"/>
    <property type="match status" value="1"/>
</dbReference>
<comment type="caution">
    <text evidence="6">The sequence shown here is derived from an EMBL/GenBank/DDBJ whole genome shotgun (WGS) entry which is preliminary data.</text>
</comment>
<keyword evidence="7" id="KW-1185">Reference proteome</keyword>
<proteinExistence type="inferred from homology"/>
<dbReference type="PANTHER" id="PTHR30024">
    <property type="entry name" value="ALIPHATIC SULFONATES-BINDING PROTEIN-RELATED"/>
    <property type="match status" value="1"/>
</dbReference>
<keyword evidence="3 4" id="KW-0732">Signal</keyword>
<dbReference type="EMBL" id="CAKKNE010000004">
    <property type="protein sequence ID" value="CAH0374613.1"/>
    <property type="molecule type" value="Genomic_DNA"/>
</dbReference>
<feature type="chain" id="PRO_5035307121" description="SsuA/THI5-like domain-containing protein" evidence="4">
    <location>
        <begin position="21"/>
        <end position="180"/>
    </location>
</feature>
<evidence type="ECO:0000256" key="4">
    <source>
        <dbReference type="SAM" id="SignalP"/>
    </source>
</evidence>
<dbReference type="Gene3D" id="3.40.190.10">
    <property type="entry name" value="Periplasmic binding protein-like II"/>
    <property type="match status" value="2"/>
</dbReference>
<evidence type="ECO:0000313" key="7">
    <source>
        <dbReference type="Proteomes" id="UP000789595"/>
    </source>
</evidence>
<evidence type="ECO:0000256" key="2">
    <source>
        <dbReference type="ARBA" id="ARBA00010742"/>
    </source>
</evidence>
<evidence type="ECO:0000259" key="5">
    <source>
        <dbReference type="Pfam" id="PF09084"/>
    </source>
</evidence>
<accession>A0A8J2SQ49</accession>